<reference evidence="1" key="1">
    <citation type="submission" date="2014-11" db="EMBL/GenBank/DDBJ databases">
        <authorList>
            <person name="Amaro Gonzalez C."/>
        </authorList>
    </citation>
    <scope>NUCLEOTIDE SEQUENCE</scope>
</reference>
<sequence length="19" mass="2193">MSHQLMPWGCCVPCFPLKD</sequence>
<evidence type="ECO:0000313" key="1">
    <source>
        <dbReference type="EMBL" id="JAH66003.1"/>
    </source>
</evidence>
<accession>A0A0E9UM02</accession>
<dbReference type="AlphaFoldDB" id="A0A0E9UM02"/>
<name>A0A0E9UM02_ANGAN</name>
<reference evidence="1" key="2">
    <citation type="journal article" date="2015" name="Fish Shellfish Immunol.">
        <title>Early steps in the European eel (Anguilla anguilla)-Vibrio vulnificus interaction in the gills: Role of the RtxA13 toxin.</title>
        <authorList>
            <person name="Callol A."/>
            <person name="Pajuelo D."/>
            <person name="Ebbesson L."/>
            <person name="Teles M."/>
            <person name="MacKenzie S."/>
            <person name="Amaro C."/>
        </authorList>
    </citation>
    <scope>NUCLEOTIDE SEQUENCE</scope>
</reference>
<protein>
    <submittedName>
        <fullName evidence="1">Uncharacterized protein</fullName>
    </submittedName>
</protein>
<organism evidence="1">
    <name type="scientific">Anguilla anguilla</name>
    <name type="common">European freshwater eel</name>
    <name type="synonym">Muraena anguilla</name>
    <dbReference type="NCBI Taxonomy" id="7936"/>
    <lineage>
        <taxon>Eukaryota</taxon>
        <taxon>Metazoa</taxon>
        <taxon>Chordata</taxon>
        <taxon>Craniata</taxon>
        <taxon>Vertebrata</taxon>
        <taxon>Euteleostomi</taxon>
        <taxon>Actinopterygii</taxon>
        <taxon>Neopterygii</taxon>
        <taxon>Teleostei</taxon>
        <taxon>Anguilliformes</taxon>
        <taxon>Anguillidae</taxon>
        <taxon>Anguilla</taxon>
    </lineage>
</organism>
<proteinExistence type="predicted"/>
<dbReference type="EMBL" id="GBXM01042574">
    <property type="protein sequence ID" value="JAH66003.1"/>
    <property type="molecule type" value="Transcribed_RNA"/>
</dbReference>